<proteinExistence type="predicted"/>
<sequence length="327" mass="37464">MKPTISLNTYIITARSHSEPTKLLKLDSAIGSNKIKDTLIALFLNYGSKQDDDSITRIENHTTRKRKSFSCSLESISGFFYHGNYGYKTTLKDTRDVDVKLDITREPYHAEEIPFYFSLTFSEQSNNAIVCLQKFSQHGIKSVLDAIIARHNQENKDIIFTLRPIVSGMLAKAALENAIVNRIEIVKYETPEDKFDSFTTKRYQIDHIAKGLELTKVNMPSFFAKMITLLTQPKEMAPKDFFDKDLLELVSHDGEDIDNIKVTLNINGKDRVFNFSRSSLFNLSYDITKYVSYSDTRFPTFDSLETACDTYIDENFSQIIQGQTNEI</sequence>
<name>B7JAF0_ACIF2</name>
<dbReference type="HOGENOM" id="CLU_848945_0_0_6"/>
<dbReference type="PaxDb" id="243159-AFE_1574"/>
<dbReference type="STRING" id="243159.AFE_1574"/>
<protein>
    <submittedName>
        <fullName evidence="1">Uncharacterized protein</fullName>
    </submittedName>
</protein>
<reference evidence="1 2" key="1">
    <citation type="journal article" date="2008" name="BMC Genomics">
        <title>Acidithiobacillus ferrooxidans metabolism: from genome sequence to industrial applications.</title>
        <authorList>
            <person name="Valdes J."/>
            <person name="Pedroso I."/>
            <person name="Quatrini R."/>
            <person name="Dodson R.J."/>
            <person name="Tettelin H."/>
            <person name="Blake R.II."/>
            <person name="Eisen J.A."/>
            <person name="Holmes D.S."/>
        </authorList>
    </citation>
    <scope>NUCLEOTIDE SEQUENCE [LARGE SCALE GENOMIC DNA]</scope>
    <source>
        <strain evidence="2">ATCC 23270 / DSM 14882 / CIP 104768 / NCIMB 8455</strain>
    </source>
</reference>
<dbReference type="RefSeq" id="WP_012607105.1">
    <property type="nucleotide sequence ID" value="NC_011761.1"/>
</dbReference>
<dbReference type="KEGG" id="afr:AFE_1574"/>
<dbReference type="EMBL" id="CP001219">
    <property type="protein sequence ID" value="ACK80122.1"/>
    <property type="molecule type" value="Genomic_DNA"/>
</dbReference>
<dbReference type="GeneID" id="65282400"/>
<evidence type="ECO:0000313" key="2">
    <source>
        <dbReference type="Proteomes" id="UP000001362"/>
    </source>
</evidence>
<dbReference type="Proteomes" id="UP000001362">
    <property type="component" value="Chromosome"/>
</dbReference>
<keyword evidence="2" id="KW-1185">Reference proteome</keyword>
<dbReference type="AlphaFoldDB" id="B7JAF0"/>
<evidence type="ECO:0000313" key="1">
    <source>
        <dbReference type="EMBL" id="ACK80122.1"/>
    </source>
</evidence>
<gene>
    <name evidence="1" type="ordered locus">AFE_1574</name>
</gene>
<organism evidence="1 2">
    <name type="scientific">Acidithiobacillus ferrooxidans (strain ATCC 23270 / DSM 14882 / CIP 104768 / NCIMB 8455)</name>
    <name type="common">Ferrobacillus ferrooxidans (strain ATCC 23270)</name>
    <dbReference type="NCBI Taxonomy" id="243159"/>
    <lineage>
        <taxon>Bacteria</taxon>
        <taxon>Pseudomonadati</taxon>
        <taxon>Pseudomonadota</taxon>
        <taxon>Acidithiobacillia</taxon>
        <taxon>Acidithiobacillales</taxon>
        <taxon>Acidithiobacillaceae</taxon>
        <taxon>Acidithiobacillus</taxon>
    </lineage>
</organism>
<accession>B7JAF0</accession>